<dbReference type="InterPro" id="IPR051923">
    <property type="entry name" value="Glycosyl_Hydrolase_39"/>
</dbReference>
<dbReference type="InterPro" id="IPR013780">
    <property type="entry name" value="Glyco_hydro_b"/>
</dbReference>
<dbReference type="EMBL" id="JACXAE010000086">
    <property type="protein sequence ID" value="MBD2776048.1"/>
    <property type="molecule type" value="Genomic_DNA"/>
</dbReference>
<evidence type="ECO:0000259" key="5">
    <source>
        <dbReference type="Pfam" id="PF01229"/>
    </source>
</evidence>
<feature type="domain" description="Glycosyl hydrolases family 39 N-terminal catalytic" evidence="5">
    <location>
        <begin position="143"/>
        <end position="327"/>
    </location>
</feature>
<feature type="signal peptide" evidence="4">
    <location>
        <begin position="1"/>
        <end position="27"/>
    </location>
</feature>
<comment type="similarity">
    <text evidence="1">Belongs to the glycosyl hydrolase 39 family.</text>
</comment>
<dbReference type="RefSeq" id="WP_190835100.1">
    <property type="nucleotide sequence ID" value="NZ_CAWPPI010000086.1"/>
</dbReference>
<dbReference type="PANTHER" id="PTHR12631">
    <property type="entry name" value="ALPHA-L-IDURONIDASE"/>
    <property type="match status" value="1"/>
</dbReference>
<evidence type="ECO:0000256" key="4">
    <source>
        <dbReference type="SAM" id="SignalP"/>
    </source>
</evidence>
<dbReference type="Gene3D" id="3.20.20.80">
    <property type="entry name" value="Glycosidases"/>
    <property type="match status" value="1"/>
</dbReference>
<keyword evidence="7" id="KW-1185">Reference proteome</keyword>
<dbReference type="AlphaFoldDB" id="A0A8J6XK29"/>
<evidence type="ECO:0000256" key="3">
    <source>
        <dbReference type="ARBA" id="ARBA00023295"/>
    </source>
</evidence>
<proteinExistence type="inferred from homology"/>
<accession>A0A8J6XK29</accession>
<comment type="caution">
    <text evidence="6">The sequence shown here is derived from an EMBL/GenBank/DDBJ whole genome shotgun (WGS) entry which is preliminary data.</text>
</comment>
<evidence type="ECO:0000313" key="6">
    <source>
        <dbReference type="EMBL" id="MBD2776048.1"/>
    </source>
</evidence>
<dbReference type="PANTHER" id="PTHR12631:SF10">
    <property type="entry name" value="BETA-XYLOSIDASE-LIKE PROTEIN-RELATED"/>
    <property type="match status" value="1"/>
</dbReference>
<evidence type="ECO:0000256" key="2">
    <source>
        <dbReference type="ARBA" id="ARBA00022801"/>
    </source>
</evidence>
<dbReference type="Proteomes" id="UP000629098">
    <property type="component" value="Unassembled WGS sequence"/>
</dbReference>
<keyword evidence="2" id="KW-0378">Hydrolase</keyword>
<dbReference type="Pfam" id="PF01229">
    <property type="entry name" value="Glyco_hydro_39"/>
    <property type="match status" value="1"/>
</dbReference>
<evidence type="ECO:0000256" key="1">
    <source>
        <dbReference type="ARBA" id="ARBA00008875"/>
    </source>
</evidence>
<reference evidence="6" key="1">
    <citation type="submission" date="2020-09" db="EMBL/GenBank/DDBJ databases">
        <title>Iningainema tapete sp. nov. (Scytonemataceae, Cyanobacteria) from greenhouses in central Florida (USA) produces two types of nodularin with biosynthetic potential for microcystin-LR and anabaenopeptins.</title>
        <authorList>
            <person name="Berthold D.E."/>
            <person name="Lefler F.W."/>
            <person name="Huang I.-S."/>
            <person name="Abdulla H."/>
            <person name="Zimba P.V."/>
            <person name="Laughinghouse H.D. IV."/>
        </authorList>
    </citation>
    <scope>NUCLEOTIDE SEQUENCE</scope>
    <source>
        <strain evidence="6">BLCCT55</strain>
    </source>
</reference>
<dbReference type="Gene3D" id="2.60.40.1180">
    <property type="entry name" value="Golgi alpha-mannosidase II"/>
    <property type="match status" value="1"/>
</dbReference>
<dbReference type="SUPFAM" id="SSF51445">
    <property type="entry name" value="(Trans)glycosidases"/>
    <property type="match status" value="1"/>
</dbReference>
<feature type="chain" id="PRO_5035167129" evidence="4">
    <location>
        <begin position="28"/>
        <end position="444"/>
    </location>
</feature>
<dbReference type="InterPro" id="IPR017853">
    <property type="entry name" value="GH"/>
</dbReference>
<dbReference type="InterPro" id="IPR049166">
    <property type="entry name" value="GH39_cat"/>
</dbReference>
<protein>
    <submittedName>
        <fullName evidence="6">Alpha-L-arabinofuranosidase</fullName>
    </submittedName>
</protein>
<keyword evidence="4" id="KW-0732">Signal</keyword>
<sequence>MRRRDTIKLAVSSFASLKLIEMGFSTAASNTAKITIDWTRSQAQTTSFTFGSNDYEITIPDRAADKIYQKRLAGLGVGLIRVHHAGLCERWTNPQKKTWDEAKIKAGYNVSYPQRPIIIQNIPGWPIWMKNQNGILDGSEHDNYAAFCAELVKIITRRLGLRQVTYWEPFNEKDMLYQKAGKLDELWQIYNKVAKAMKAVNPQIKVGGPALNWGDTGKLAPFLRACRANVDFISWHSYASGDAQEPTQKLMSRTSDYAHQVYEFRKLARQYIPHRKVPLLLGEYNINYSWDSGENRQNTHIGAVWFASVLKHLADAGIDMATSWHLKDGIYGMIDPQNHLRQVAIVFSWGIKYLTGRVMYASSTHPLIEAMAVRQKNGKRSLLLINKSSDRTQVRLEAKNLTTNSNVSVFYLDGNGTRTSKLAAIGLKNKPLSLPPYSLALLRL</sequence>
<name>A0A8J6XK29_9CYAN</name>
<keyword evidence="3" id="KW-0326">Glycosidase</keyword>
<organism evidence="6 7">
    <name type="scientific">Iningainema tapete BLCC-T55</name>
    <dbReference type="NCBI Taxonomy" id="2748662"/>
    <lineage>
        <taxon>Bacteria</taxon>
        <taxon>Bacillati</taxon>
        <taxon>Cyanobacteriota</taxon>
        <taxon>Cyanophyceae</taxon>
        <taxon>Nostocales</taxon>
        <taxon>Scytonemataceae</taxon>
        <taxon>Iningainema tapete</taxon>
    </lineage>
</organism>
<dbReference type="GO" id="GO:0004553">
    <property type="term" value="F:hydrolase activity, hydrolyzing O-glycosyl compounds"/>
    <property type="evidence" value="ECO:0007669"/>
    <property type="project" value="TreeGrafter"/>
</dbReference>
<evidence type="ECO:0000313" key="7">
    <source>
        <dbReference type="Proteomes" id="UP000629098"/>
    </source>
</evidence>
<gene>
    <name evidence="6" type="ORF">ICL16_29305</name>
</gene>